<dbReference type="GO" id="GO:0003677">
    <property type="term" value="F:DNA binding"/>
    <property type="evidence" value="ECO:0007669"/>
    <property type="project" value="UniProtKB-KW"/>
</dbReference>
<evidence type="ECO:0000313" key="5">
    <source>
        <dbReference type="Proteomes" id="UP001501725"/>
    </source>
</evidence>
<dbReference type="PROSITE" id="PS50930">
    <property type="entry name" value="HTH_LYTTR"/>
    <property type="match status" value="1"/>
</dbReference>
<dbReference type="Pfam" id="PF04397">
    <property type="entry name" value="LytTR"/>
    <property type="match status" value="1"/>
</dbReference>
<comment type="caution">
    <text evidence="4">The sequence shown here is derived from an EMBL/GenBank/DDBJ whole genome shotgun (WGS) entry which is preliminary data.</text>
</comment>
<dbReference type="Pfam" id="PF00072">
    <property type="entry name" value="Response_reg"/>
    <property type="match status" value="1"/>
</dbReference>
<dbReference type="Proteomes" id="UP001501725">
    <property type="component" value="Unassembled WGS sequence"/>
</dbReference>
<keyword evidence="4" id="KW-0238">DNA-binding</keyword>
<evidence type="ECO:0000259" key="3">
    <source>
        <dbReference type="PROSITE" id="PS50930"/>
    </source>
</evidence>
<evidence type="ECO:0000259" key="2">
    <source>
        <dbReference type="PROSITE" id="PS50110"/>
    </source>
</evidence>
<dbReference type="SUPFAM" id="SSF52172">
    <property type="entry name" value="CheY-like"/>
    <property type="match status" value="1"/>
</dbReference>
<dbReference type="InterPro" id="IPR046947">
    <property type="entry name" value="LytR-like"/>
</dbReference>
<dbReference type="RefSeq" id="WP_345257220.1">
    <property type="nucleotide sequence ID" value="NZ_BAABGY010000011.1"/>
</dbReference>
<dbReference type="InterPro" id="IPR011006">
    <property type="entry name" value="CheY-like_superfamily"/>
</dbReference>
<dbReference type="InterPro" id="IPR001789">
    <property type="entry name" value="Sig_transdc_resp-reg_receiver"/>
</dbReference>
<keyword evidence="5" id="KW-1185">Reference proteome</keyword>
<dbReference type="PANTHER" id="PTHR37299:SF1">
    <property type="entry name" value="STAGE 0 SPORULATION PROTEIN A HOMOLOG"/>
    <property type="match status" value="1"/>
</dbReference>
<organism evidence="4 5">
    <name type="scientific">Flaviaesturariibacter amylovorans</name>
    <dbReference type="NCBI Taxonomy" id="1084520"/>
    <lineage>
        <taxon>Bacteria</taxon>
        <taxon>Pseudomonadati</taxon>
        <taxon>Bacteroidota</taxon>
        <taxon>Chitinophagia</taxon>
        <taxon>Chitinophagales</taxon>
        <taxon>Chitinophagaceae</taxon>
        <taxon>Flaviaestuariibacter</taxon>
    </lineage>
</organism>
<dbReference type="PANTHER" id="PTHR37299">
    <property type="entry name" value="TRANSCRIPTIONAL REGULATOR-RELATED"/>
    <property type="match status" value="1"/>
</dbReference>
<dbReference type="InterPro" id="IPR007492">
    <property type="entry name" value="LytTR_DNA-bd_dom"/>
</dbReference>
<proteinExistence type="predicted"/>
<protein>
    <submittedName>
        <fullName evidence="4">LytTR family DNA-binding domain-containing protein</fullName>
    </submittedName>
</protein>
<dbReference type="SMART" id="SM00448">
    <property type="entry name" value="REC"/>
    <property type="match status" value="1"/>
</dbReference>
<sequence length="253" mass="28494">MEKLTCILVDDELHARRLLRKYIESDGSFELLGEFANADSALEALPRLQPQVLFLDVQMPGKSGIELLAALDEPDAFLVVFTTAYDQYALHAFEASAVDYLLKPFDEERFAQAAARLRRMHAGRTDAPVQRLLEQYPAAKPSGPLERITCRSGPRLRIINVKDIYYIEAAGNYCKAVTAEGAHLLGCSISEVQKKLDPARFVRIHRSTIVHTEYIAGIEAHFNGEYKLELRNRAALKVSRSYKEEFNHAMGLL</sequence>
<dbReference type="SMART" id="SM00850">
    <property type="entry name" value="LytTR"/>
    <property type="match status" value="1"/>
</dbReference>
<accession>A0ABP8HHB6</accession>
<evidence type="ECO:0000256" key="1">
    <source>
        <dbReference type="PROSITE-ProRule" id="PRU00169"/>
    </source>
</evidence>
<feature type="domain" description="HTH LytTR-type" evidence="3">
    <location>
        <begin position="148"/>
        <end position="252"/>
    </location>
</feature>
<feature type="modified residue" description="4-aspartylphosphate" evidence="1">
    <location>
        <position position="56"/>
    </location>
</feature>
<name>A0ABP8HHB6_9BACT</name>
<reference evidence="5" key="1">
    <citation type="journal article" date="2019" name="Int. J. Syst. Evol. Microbiol.">
        <title>The Global Catalogue of Microorganisms (GCM) 10K type strain sequencing project: providing services to taxonomists for standard genome sequencing and annotation.</title>
        <authorList>
            <consortium name="The Broad Institute Genomics Platform"/>
            <consortium name="The Broad Institute Genome Sequencing Center for Infectious Disease"/>
            <person name="Wu L."/>
            <person name="Ma J."/>
        </authorList>
    </citation>
    <scope>NUCLEOTIDE SEQUENCE [LARGE SCALE GENOMIC DNA]</scope>
    <source>
        <strain evidence="5">JCM 17919</strain>
    </source>
</reference>
<dbReference type="Gene3D" id="2.40.50.1020">
    <property type="entry name" value="LytTr DNA-binding domain"/>
    <property type="match status" value="1"/>
</dbReference>
<dbReference type="PROSITE" id="PS50110">
    <property type="entry name" value="RESPONSE_REGULATORY"/>
    <property type="match status" value="1"/>
</dbReference>
<dbReference type="Gene3D" id="3.40.50.2300">
    <property type="match status" value="1"/>
</dbReference>
<feature type="domain" description="Response regulatory" evidence="2">
    <location>
        <begin position="5"/>
        <end position="118"/>
    </location>
</feature>
<keyword evidence="1" id="KW-0597">Phosphoprotein</keyword>
<evidence type="ECO:0000313" key="4">
    <source>
        <dbReference type="EMBL" id="GAA4339179.1"/>
    </source>
</evidence>
<dbReference type="EMBL" id="BAABGY010000011">
    <property type="protein sequence ID" value="GAA4339179.1"/>
    <property type="molecule type" value="Genomic_DNA"/>
</dbReference>
<gene>
    <name evidence="4" type="ORF">GCM10023184_36100</name>
</gene>